<evidence type="ECO:0000313" key="3">
    <source>
        <dbReference type="Proteomes" id="UP000784294"/>
    </source>
</evidence>
<sequence length="131" mass="13734">MILHRFRKQLISNLQQLGFDPDSILNPTTSASSGSNDQGNQPRKGVNESDPHNASFDLSSNASNRPLLDPPELIGSARPNAALIGGIDPVRTSVARLHQKNPVVPSAAGGLTLAGNCIGGGLGTSRLDFRN</sequence>
<dbReference type="AlphaFoldDB" id="A0A448X0S9"/>
<accession>A0A448X0S9</accession>
<gene>
    <name evidence="2" type="ORF">PXEA_LOCUS18428</name>
</gene>
<name>A0A448X0S9_9PLAT</name>
<feature type="compositionally biased region" description="Polar residues" evidence="1">
    <location>
        <begin position="25"/>
        <end position="41"/>
    </location>
</feature>
<organism evidence="2 3">
    <name type="scientific">Protopolystoma xenopodis</name>
    <dbReference type="NCBI Taxonomy" id="117903"/>
    <lineage>
        <taxon>Eukaryota</taxon>
        <taxon>Metazoa</taxon>
        <taxon>Spiralia</taxon>
        <taxon>Lophotrochozoa</taxon>
        <taxon>Platyhelminthes</taxon>
        <taxon>Monogenea</taxon>
        <taxon>Polyopisthocotylea</taxon>
        <taxon>Polystomatidea</taxon>
        <taxon>Polystomatidae</taxon>
        <taxon>Protopolystoma</taxon>
    </lineage>
</organism>
<evidence type="ECO:0000313" key="2">
    <source>
        <dbReference type="EMBL" id="VEL24988.1"/>
    </source>
</evidence>
<evidence type="ECO:0000256" key="1">
    <source>
        <dbReference type="SAM" id="MobiDB-lite"/>
    </source>
</evidence>
<proteinExistence type="predicted"/>
<comment type="caution">
    <text evidence="2">The sequence shown here is derived from an EMBL/GenBank/DDBJ whole genome shotgun (WGS) entry which is preliminary data.</text>
</comment>
<reference evidence="2" key="1">
    <citation type="submission" date="2018-11" db="EMBL/GenBank/DDBJ databases">
        <authorList>
            <consortium name="Pathogen Informatics"/>
        </authorList>
    </citation>
    <scope>NUCLEOTIDE SEQUENCE</scope>
</reference>
<protein>
    <submittedName>
        <fullName evidence="2">Uncharacterized protein</fullName>
    </submittedName>
</protein>
<keyword evidence="3" id="KW-1185">Reference proteome</keyword>
<dbReference type="Proteomes" id="UP000784294">
    <property type="component" value="Unassembled WGS sequence"/>
</dbReference>
<dbReference type="EMBL" id="CAAALY010071028">
    <property type="protein sequence ID" value="VEL24988.1"/>
    <property type="molecule type" value="Genomic_DNA"/>
</dbReference>
<feature type="region of interest" description="Disordered" evidence="1">
    <location>
        <begin position="18"/>
        <end position="75"/>
    </location>
</feature>